<accession>A0A380E3C7</accession>
<dbReference type="PANTHER" id="PTHR43434:SF26">
    <property type="entry name" value="PYROPHOSPHATASE PPAX"/>
    <property type="match status" value="1"/>
</dbReference>
<proteinExistence type="predicted"/>
<dbReference type="Gene3D" id="3.40.50.1000">
    <property type="entry name" value="HAD superfamily/HAD-like"/>
    <property type="match status" value="1"/>
</dbReference>
<dbReference type="GO" id="GO:0008253">
    <property type="term" value="F:5'-nucleotidase activity"/>
    <property type="evidence" value="ECO:0007669"/>
    <property type="project" value="UniProtKB-EC"/>
</dbReference>
<dbReference type="AlphaFoldDB" id="A0A380E3C7"/>
<reference evidence="1 2" key="1">
    <citation type="submission" date="2018-06" db="EMBL/GenBank/DDBJ databases">
        <authorList>
            <consortium name="Pathogen Informatics"/>
            <person name="Doyle S."/>
        </authorList>
    </citation>
    <scope>NUCLEOTIDE SEQUENCE [LARGE SCALE GENOMIC DNA]</scope>
    <source>
        <strain evidence="1 2">NCTC5664</strain>
    </source>
</reference>
<dbReference type="InterPro" id="IPR006439">
    <property type="entry name" value="HAD-SF_hydro_IA"/>
</dbReference>
<sequence length="213" mass="24468">MYKNIIFDFDGTIADSKTCSVIATKKAFNDYGLNIPSDEQIEYYMGIPIEKSFNLMSDFKLNDKELTELMTLFRENYKETEAKHLKIYDGMQEQLKTLHQNHKLFVVSSKKTNVLVRNLSKLGVDNLFVEVIGSDKVTNYKPSPDGIIYILQKYDLHNKDTIYVGDAVFDIKMAKNANIDSCAVTWGSHNIEVLNSENPNFIINNVKELNFEE</sequence>
<dbReference type="RefSeq" id="WP_111761999.1">
    <property type="nucleotide sequence ID" value="NZ_CP176566.1"/>
</dbReference>
<dbReference type="Gene3D" id="1.10.150.240">
    <property type="entry name" value="Putative phosphatase, domain 2"/>
    <property type="match status" value="1"/>
</dbReference>
<name>A0A380E3C7_STAAU</name>
<dbReference type="GO" id="GO:0005829">
    <property type="term" value="C:cytosol"/>
    <property type="evidence" value="ECO:0007669"/>
    <property type="project" value="TreeGrafter"/>
</dbReference>
<dbReference type="InterPro" id="IPR041492">
    <property type="entry name" value="HAD_2"/>
</dbReference>
<dbReference type="InterPro" id="IPR050155">
    <property type="entry name" value="HAD-like_hydrolase_sf"/>
</dbReference>
<dbReference type="SFLD" id="SFLDG01135">
    <property type="entry name" value="C1.5.6:_HAD__Beta-PGM__Phospha"/>
    <property type="match status" value="1"/>
</dbReference>
<protein>
    <submittedName>
        <fullName evidence="1">Putative haloacid dehydrogenase-like hydrolase</fullName>
        <ecNumber evidence="1">3.1.3.5</ecNumber>
    </submittedName>
</protein>
<dbReference type="NCBIfam" id="TIGR01549">
    <property type="entry name" value="HAD-SF-IA-v1"/>
    <property type="match status" value="1"/>
</dbReference>
<dbReference type="EMBL" id="UHAQ01000003">
    <property type="protein sequence ID" value="SUK90401.1"/>
    <property type="molecule type" value="Genomic_DNA"/>
</dbReference>
<organism evidence="1 2">
    <name type="scientific">Staphylococcus aureus</name>
    <dbReference type="NCBI Taxonomy" id="1280"/>
    <lineage>
        <taxon>Bacteria</taxon>
        <taxon>Bacillati</taxon>
        <taxon>Bacillota</taxon>
        <taxon>Bacilli</taxon>
        <taxon>Bacillales</taxon>
        <taxon>Staphylococcaceae</taxon>
        <taxon>Staphylococcus</taxon>
    </lineage>
</organism>
<evidence type="ECO:0000313" key="1">
    <source>
        <dbReference type="EMBL" id="SUK90401.1"/>
    </source>
</evidence>
<dbReference type="GO" id="GO:0008967">
    <property type="term" value="F:phosphoglycolate phosphatase activity"/>
    <property type="evidence" value="ECO:0007669"/>
    <property type="project" value="TreeGrafter"/>
</dbReference>
<evidence type="ECO:0000313" key="2">
    <source>
        <dbReference type="Proteomes" id="UP000254502"/>
    </source>
</evidence>
<dbReference type="InterPro" id="IPR036412">
    <property type="entry name" value="HAD-like_sf"/>
</dbReference>
<dbReference type="EC" id="3.1.3.5" evidence="1"/>
<gene>
    <name evidence="1" type="ORF">NCTC5664_03156</name>
</gene>
<dbReference type="SFLD" id="SFLDG01129">
    <property type="entry name" value="C1.5:_HAD__Beta-PGM__Phosphata"/>
    <property type="match status" value="1"/>
</dbReference>
<dbReference type="FunFam" id="3.40.50.1000:FF:000022">
    <property type="entry name" value="Phosphoglycolate phosphatase"/>
    <property type="match status" value="1"/>
</dbReference>
<dbReference type="InterPro" id="IPR023214">
    <property type="entry name" value="HAD_sf"/>
</dbReference>
<dbReference type="Pfam" id="PF13419">
    <property type="entry name" value="HAD_2"/>
    <property type="match status" value="1"/>
</dbReference>
<dbReference type="PANTHER" id="PTHR43434">
    <property type="entry name" value="PHOSPHOGLYCOLATE PHOSPHATASE"/>
    <property type="match status" value="1"/>
</dbReference>
<dbReference type="SUPFAM" id="SSF56784">
    <property type="entry name" value="HAD-like"/>
    <property type="match status" value="1"/>
</dbReference>
<dbReference type="Proteomes" id="UP000254502">
    <property type="component" value="Unassembled WGS sequence"/>
</dbReference>
<dbReference type="GO" id="GO:0006281">
    <property type="term" value="P:DNA repair"/>
    <property type="evidence" value="ECO:0007669"/>
    <property type="project" value="TreeGrafter"/>
</dbReference>
<keyword evidence="1" id="KW-0378">Hydrolase</keyword>
<dbReference type="SFLD" id="SFLDS00003">
    <property type="entry name" value="Haloacid_Dehalogenase"/>
    <property type="match status" value="1"/>
</dbReference>
<dbReference type="InterPro" id="IPR023198">
    <property type="entry name" value="PGP-like_dom2"/>
</dbReference>